<proteinExistence type="predicted"/>
<organism evidence="2 3">
    <name type="scientific">Cymbomonas tetramitiformis</name>
    <dbReference type="NCBI Taxonomy" id="36881"/>
    <lineage>
        <taxon>Eukaryota</taxon>
        <taxon>Viridiplantae</taxon>
        <taxon>Chlorophyta</taxon>
        <taxon>Pyramimonadophyceae</taxon>
        <taxon>Pyramimonadales</taxon>
        <taxon>Pyramimonadaceae</taxon>
        <taxon>Cymbomonas</taxon>
    </lineage>
</organism>
<name>A0AAE0FRB9_9CHLO</name>
<protein>
    <submittedName>
        <fullName evidence="2">Uncharacterized protein</fullName>
    </submittedName>
</protein>
<comment type="caution">
    <text evidence="2">The sequence shown here is derived from an EMBL/GenBank/DDBJ whole genome shotgun (WGS) entry which is preliminary data.</text>
</comment>
<sequence>MESSCKKFDEALLLSGTPTSESLEEIIEETDVDAPEDAFAWPDLGCVDEVDAHEDFEEGDSGDETESEEGSSGNDVDTEDEDPELTREAQSGAFDNFLDTSQSAGDEVTLLRSQLEAPVDAPVASSRQAQVDLSPQVEMCSSRVSVHMPVQPGRRPFLWVFFHRIDHQPGSGGYAKRRILVDTGAVRSAIDARVVPLLKTRQYGAVTIRSAAGTQVRKISKVRVSTGKKKGARR</sequence>
<evidence type="ECO:0000313" key="3">
    <source>
        <dbReference type="Proteomes" id="UP001190700"/>
    </source>
</evidence>
<feature type="region of interest" description="Disordered" evidence="1">
    <location>
        <begin position="30"/>
        <end position="86"/>
    </location>
</feature>
<dbReference type="EMBL" id="LGRX02014699">
    <property type="protein sequence ID" value="KAK3264240.1"/>
    <property type="molecule type" value="Genomic_DNA"/>
</dbReference>
<gene>
    <name evidence="2" type="ORF">CYMTET_27007</name>
</gene>
<feature type="compositionally biased region" description="Acidic residues" evidence="1">
    <location>
        <begin position="46"/>
        <end position="69"/>
    </location>
</feature>
<reference evidence="2 3" key="1">
    <citation type="journal article" date="2015" name="Genome Biol. Evol.">
        <title>Comparative Genomics of a Bacterivorous Green Alga Reveals Evolutionary Causalities and Consequences of Phago-Mixotrophic Mode of Nutrition.</title>
        <authorList>
            <person name="Burns J.A."/>
            <person name="Paasch A."/>
            <person name="Narechania A."/>
            <person name="Kim E."/>
        </authorList>
    </citation>
    <scope>NUCLEOTIDE SEQUENCE [LARGE SCALE GENOMIC DNA]</scope>
    <source>
        <strain evidence="2 3">PLY_AMNH</strain>
    </source>
</reference>
<evidence type="ECO:0000313" key="2">
    <source>
        <dbReference type="EMBL" id="KAK3264240.1"/>
    </source>
</evidence>
<keyword evidence="3" id="KW-1185">Reference proteome</keyword>
<feature type="non-terminal residue" evidence="2">
    <location>
        <position position="234"/>
    </location>
</feature>
<evidence type="ECO:0000256" key="1">
    <source>
        <dbReference type="SAM" id="MobiDB-lite"/>
    </source>
</evidence>
<dbReference type="AlphaFoldDB" id="A0AAE0FRB9"/>
<accession>A0AAE0FRB9</accession>
<dbReference type="Proteomes" id="UP001190700">
    <property type="component" value="Unassembled WGS sequence"/>
</dbReference>